<reference evidence="2" key="1">
    <citation type="journal article" date="2019" name="Int. J. Syst. Evol. Microbiol.">
        <title>The Global Catalogue of Microorganisms (GCM) 10K type strain sequencing project: providing services to taxonomists for standard genome sequencing and annotation.</title>
        <authorList>
            <consortium name="The Broad Institute Genomics Platform"/>
            <consortium name="The Broad Institute Genome Sequencing Center for Infectious Disease"/>
            <person name="Wu L."/>
            <person name="Ma J."/>
        </authorList>
    </citation>
    <scope>NUCLEOTIDE SEQUENCE [LARGE SCALE GENOMIC DNA]</scope>
    <source>
        <strain evidence="2">JCM 10083</strain>
    </source>
</reference>
<protein>
    <submittedName>
        <fullName evidence="1">Uncharacterized protein</fullName>
    </submittedName>
</protein>
<dbReference type="InterPro" id="IPR011256">
    <property type="entry name" value="Reg_factor_effector_dom_sf"/>
</dbReference>
<proteinExistence type="predicted"/>
<gene>
    <name evidence="1" type="ORF">ACFQVD_36765</name>
</gene>
<organism evidence="1 2">
    <name type="scientific">Streptosporangium amethystogenes subsp. fukuiense</name>
    <dbReference type="NCBI Taxonomy" id="698418"/>
    <lineage>
        <taxon>Bacteria</taxon>
        <taxon>Bacillati</taxon>
        <taxon>Actinomycetota</taxon>
        <taxon>Actinomycetes</taxon>
        <taxon>Streptosporangiales</taxon>
        <taxon>Streptosporangiaceae</taxon>
        <taxon>Streptosporangium</taxon>
    </lineage>
</organism>
<accession>A0ABW2TBB2</accession>
<evidence type="ECO:0000313" key="1">
    <source>
        <dbReference type="EMBL" id="MFC7605669.1"/>
    </source>
</evidence>
<sequence>MDVLMRSEGLVRNGLYHETYLSDTGETDPEKMLTVLRQPVRAA</sequence>
<name>A0ABW2TBB2_9ACTN</name>
<dbReference type="EMBL" id="JBHTEE010000001">
    <property type="protein sequence ID" value="MFC7605669.1"/>
    <property type="molecule type" value="Genomic_DNA"/>
</dbReference>
<dbReference type="RefSeq" id="WP_343965802.1">
    <property type="nucleotide sequence ID" value="NZ_BAAAGK010000034.1"/>
</dbReference>
<dbReference type="Proteomes" id="UP001596514">
    <property type="component" value="Unassembled WGS sequence"/>
</dbReference>
<comment type="caution">
    <text evidence="1">The sequence shown here is derived from an EMBL/GenBank/DDBJ whole genome shotgun (WGS) entry which is preliminary data.</text>
</comment>
<dbReference type="Gene3D" id="3.20.80.10">
    <property type="entry name" value="Regulatory factor, effector binding domain"/>
    <property type="match status" value="1"/>
</dbReference>
<evidence type="ECO:0000313" key="2">
    <source>
        <dbReference type="Proteomes" id="UP001596514"/>
    </source>
</evidence>
<keyword evidence="2" id="KW-1185">Reference proteome</keyword>